<dbReference type="PANTHER" id="PTHR33993:SF14">
    <property type="entry name" value="GB|AAF24581.1"/>
    <property type="match status" value="1"/>
</dbReference>
<dbReference type="Pfam" id="PF18029">
    <property type="entry name" value="Glyoxalase_6"/>
    <property type="match status" value="1"/>
</dbReference>
<dbReference type="InterPro" id="IPR041581">
    <property type="entry name" value="Glyoxalase_6"/>
</dbReference>
<dbReference type="InterPro" id="IPR004360">
    <property type="entry name" value="Glyas_Fos-R_dOase_dom"/>
</dbReference>
<dbReference type="PANTHER" id="PTHR33993">
    <property type="entry name" value="GLYOXALASE-RELATED"/>
    <property type="match status" value="1"/>
</dbReference>
<evidence type="ECO:0000256" key="1">
    <source>
        <dbReference type="SAM" id="MobiDB-lite"/>
    </source>
</evidence>
<keyword evidence="4" id="KW-1185">Reference proteome</keyword>
<proteinExistence type="predicted"/>
<dbReference type="InterPro" id="IPR029068">
    <property type="entry name" value="Glyas_Bleomycin-R_OHBP_Dase"/>
</dbReference>
<dbReference type="Pfam" id="PF00903">
    <property type="entry name" value="Glyoxalase"/>
    <property type="match status" value="1"/>
</dbReference>
<feature type="domain" description="VOC" evidence="2">
    <location>
        <begin position="152"/>
        <end position="267"/>
    </location>
</feature>
<dbReference type="InterPro" id="IPR037523">
    <property type="entry name" value="VOC_core"/>
</dbReference>
<comment type="caution">
    <text evidence="3">The sequence shown here is derived from an EMBL/GenBank/DDBJ whole genome shotgun (WGS) entry which is preliminary data.</text>
</comment>
<dbReference type="AlphaFoldDB" id="A0A6M1L2L5"/>
<dbReference type="EMBL" id="SAIY01000002">
    <property type="protein sequence ID" value="NGM12647.1"/>
    <property type="molecule type" value="Genomic_DNA"/>
</dbReference>
<evidence type="ECO:0000259" key="2">
    <source>
        <dbReference type="PROSITE" id="PS51819"/>
    </source>
</evidence>
<dbReference type="SUPFAM" id="SSF54593">
    <property type="entry name" value="Glyoxalase/Bleomycin resistance protein/Dihydroxybiphenyl dioxygenase"/>
    <property type="match status" value="2"/>
</dbReference>
<dbReference type="Gene3D" id="3.10.180.10">
    <property type="entry name" value="2,3-Dihydroxybiphenyl 1,2-Dioxygenase, domain 1"/>
    <property type="match status" value="2"/>
</dbReference>
<gene>
    <name evidence="3" type="ORF">ENC19_08255</name>
</gene>
<evidence type="ECO:0000313" key="3">
    <source>
        <dbReference type="EMBL" id="NGM12647.1"/>
    </source>
</evidence>
<protein>
    <submittedName>
        <fullName evidence="3">VOC family protein</fullName>
    </submittedName>
</protein>
<feature type="region of interest" description="Disordered" evidence="1">
    <location>
        <begin position="1"/>
        <end position="25"/>
    </location>
</feature>
<evidence type="ECO:0000313" key="4">
    <source>
        <dbReference type="Proteomes" id="UP000478148"/>
    </source>
</evidence>
<accession>A0A6M1L2L5</accession>
<name>A0A6M1L2L5_9ACTN</name>
<organism evidence="3 4">
    <name type="scientific">Verrucosispora sioxanthis</name>
    <dbReference type="NCBI Taxonomy" id="2499994"/>
    <lineage>
        <taxon>Bacteria</taxon>
        <taxon>Bacillati</taxon>
        <taxon>Actinomycetota</taxon>
        <taxon>Actinomycetes</taxon>
        <taxon>Micromonosporales</taxon>
        <taxon>Micromonosporaceae</taxon>
        <taxon>Micromonospora</taxon>
    </lineage>
</organism>
<dbReference type="PROSITE" id="PS51819">
    <property type="entry name" value="VOC"/>
    <property type="match status" value="2"/>
</dbReference>
<sequence length="272" mass="29078">MRRSDHPAHHRRKPEPTRMTSIPPGRPAWVDLFTSDPAAAAGFYAPLFGWAVAEATGEPPTGRLVFHQQGRPVAGAGPTDDGQPAWTPYLATENVDTACELATATGGRLRSGPVEVSDSRRSAVLTDPAGASFGVWQSLGLSGAEVFDVPGALTWAELTTREPDRAKEFYGAVFGWTADDQPMDAITYTTWQRDGQQVAGMMPMVGEEWGDLPSHWMVYFAVTDTDAVADEAQRLGGSVSVPPTDLPRGRFAVLTDPQGAFFSILGPVPAPA</sequence>
<dbReference type="InterPro" id="IPR052164">
    <property type="entry name" value="Anthracycline_SecMetBiosynth"/>
</dbReference>
<dbReference type="Proteomes" id="UP000478148">
    <property type="component" value="Unassembled WGS sequence"/>
</dbReference>
<feature type="domain" description="VOC" evidence="2">
    <location>
        <begin position="26"/>
        <end position="138"/>
    </location>
</feature>
<reference evidence="3 4" key="1">
    <citation type="submission" date="2020-02" db="EMBL/GenBank/DDBJ databases">
        <title>Draft Genome Sequence of Verrucosispora sp. Strain CWR15, Isolated from Gulf of Mexico Sponge.</title>
        <authorList>
            <person name="Kennedy S.J."/>
            <person name="Cella E."/>
            <person name="Azarian T."/>
            <person name="Baker B.J."/>
            <person name="Shaw L.N."/>
        </authorList>
    </citation>
    <scope>NUCLEOTIDE SEQUENCE [LARGE SCALE GENOMIC DNA]</scope>
    <source>
        <strain evidence="3 4">CWR15</strain>
    </source>
</reference>
<dbReference type="CDD" id="cd07247">
    <property type="entry name" value="SgaA_N_like"/>
    <property type="match status" value="2"/>
</dbReference>